<comment type="caution">
    <text evidence="1">The sequence shown here is derived from an EMBL/GenBank/DDBJ whole genome shotgun (WGS) entry which is preliminary data.</text>
</comment>
<evidence type="ECO:0000313" key="1">
    <source>
        <dbReference type="EMBL" id="MCB4821492.1"/>
    </source>
</evidence>
<dbReference type="RefSeq" id="WP_226606297.1">
    <property type="nucleotide sequence ID" value="NZ_JAJAQI010000008.1"/>
</dbReference>
<accession>A0A9X1IBT2</accession>
<protein>
    <recommendedName>
        <fullName evidence="3">VCBS repeat-containing protein</fullName>
    </recommendedName>
</protein>
<name>A0A9X1IBT2_9PROT</name>
<dbReference type="InterPro" id="IPR028994">
    <property type="entry name" value="Integrin_alpha_N"/>
</dbReference>
<evidence type="ECO:0000313" key="2">
    <source>
        <dbReference type="Proteomes" id="UP001139311"/>
    </source>
</evidence>
<organism evidence="1 2">
    <name type="scientific">Roseicella aerolata</name>
    <dbReference type="NCBI Taxonomy" id="2883479"/>
    <lineage>
        <taxon>Bacteria</taxon>
        <taxon>Pseudomonadati</taxon>
        <taxon>Pseudomonadota</taxon>
        <taxon>Alphaproteobacteria</taxon>
        <taxon>Acetobacterales</taxon>
        <taxon>Roseomonadaceae</taxon>
        <taxon>Roseicella</taxon>
    </lineage>
</organism>
<evidence type="ECO:0008006" key="3">
    <source>
        <dbReference type="Google" id="ProtNLM"/>
    </source>
</evidence>
<proteinExistence type="predicted"/>
<dbReference type="EMBL" id="JAJAQI010000008">
    <property type="protein sequence ID" value="MCB4821492.1"/>
    <property type="molecule type" value="Genomic_DNA"/>
</dbReference>
<gene>
    <name evidence="1" type="ORF">LHA35_07070</name>
</gene>
<dbReference type="Proteomes" id="UP001139311">
    <property type="component" value="Unassembled WGS sequence"/>
</dbReference>
<reference evidence="1" key="1">
    <citation type="submission" date="2021-10" db="EMBL/GenBank/DDBJ databases">
        <title>Roseicella aerolatum sp. nov., isolated from aerosols of e-waste dismantling site.</title>
        <authorList>
            <person name="Qin T."/>
        </authorList>
    </citation>
    <scope>NUCLEOTIDE SEQUENCE</scope>
    <source>
        <strain evidence="1">GB24</strain>
    </source>
</reference>
<sequence length="327" mass="34863">MQEGVMVAGNFGWGIFDQKYKVPGWFGAEDQGAGVALGSINANSRPDMVVFHIDNPAGENRAYYRVGWDLSVSGSATGWSEIKPVPGWFGAENQGGGITLADINRNGRPDLVTFHIDNPAGENRGYYRIGWDLDTSGNAAGGWSNIKSVPGWFGAENQGGDVASLDVDRNGLMDLVVFHIDNPAGENRGYYRIGWNLDSAGNAAGWSDVKAIPGWFGAENQGAGIAAFTRFGENALVVTHMDNPAGANQLWHRVSAIDRAGNSIAGWSDPKPLLPPGGVGWETQDIGVATGYVSGRSTPDLLTFFIDNPPGENSGWTFLSEYLLGVP</sequence>
<dbReference type="AlphaFoldDB" id="A0A9X1IBT2"/>
<keyword evidence="2" id="KW-1185">Reference proteome</keyword>
<dbReference type="SUPFAM" id="SSF69318">
    <property type="entry name" value="Integrin alpha N-terminal domain"/>
    <property type="match status" value="1"/>
</dbReference>